<dbReference type="AlphaFoldDB" id="A0A8C2PX11"/>
<proteinExistence type="predicted"/>
<dbReference type="Proteomes" id="UP000694701">
    <property type="component" value="Unplaced"/>
</dbReference>
<evidence type="ECO:0000256" key="2">
    <source>
        <dbReference type="SAM" id="MobiDB-lite"/>
    </source>
</evidence>
<evidence type="ECO:0000313" key="6">
    <source>
        <dbReference type="Proteomes" id="UP000694427"/>
    </source>
</evidence>
<reference evidence="5" key="1">
    <citation type="submission" date="2025-05" db="UniProtKB">
        <authorList>
            <consortium name="Ensembl"/>
        </authorList>
    </citation>
    <scope>IDENTIFICATION</scope>
</reference>
<dbReference type="InterPro" id="IPR001214">
    <property type="entry name" value="SET_dom"/>
</dbReference>
<feature type="compositionally biased region" description="Polar residues" evidence="2">
    <location>
        <begin position="128"/>
        <end position="140"/>
    </location>
</feature>
<organism evidence="5 7">
    <name type="scientific">Cyprinus carpio</name>
    <name type="common">Common carp</name>
    <dbReference type="NCBI Taxonomy" id="7962"/>
    <lineage>
        <taxon>Eukaryota</taxon>
        <taxon>Metazoa</taxon>
        <taxon>Chordata</taxon>
        <taxon>Craniata</taxon>
        <taxon>Vertebrata</taxon>
        <taxon>Euteleostomi</taxon>
        <taxon>Actinopterygii</taxon>
        <taxon>Neopterygii</taxon>
        <taxon>Teleostei</taxon>
        <taxon>Ostariophysi</taxon>
        <taxon>Cypriniformes</taxon>
        <taxon>Cyprinidae</taxon>
        <taxon>Cyprininae</taxon>
        <taxon>Cyprinus</taxon>
    </lineage>
</organism>
<feature type="domain" description="SET" evidence="4">
    <location>
        <begin position="185"/>
        <end position="306"/>
    </location>
</feature>
<dbReference type="Proteomes" id="UP000694427">
    <property type="component" value="Unplaced"/>
</dbReference>
<dbReference type="Ensembl" id="ENSCCRT00010029385.1">
    <property type="protein sequence ID" value="ENSCCRP00010026779.1"/>
    <property type="gene ID" value="ENSCCRG00010011493.1"/>
</dbReference>
<keyword evidence="1" id="KW-0156">Chromatin regulator</keyword>
<feature type="chain" id="PRO_5044679191" evidence="3">
    <location>
        <begin position="25"/>
        <end position="406"/>
    </location>
</feature>
<dbReference type="SUPFAM" id="SSF82199">
    <property type="entry name" value="SET domain"/>
    <property type="match status" value="1"/>
</dbReference>
<evidence type="ECO:0000259" key="4">
    <source>
        <dbReference type="PROSITE" id="PS50280"/>
    </source>
</evidence>
<dbReference type="InterPro" id="IPR046341">
    <property type="entry name" value="SET_dom_sf"/>
</dbReference>
<dbReference type="PROSITE" id="PS50280">
    <property type="entry name" value="SET"/>
    <property type="match status" value="1"/>
</dbReference>
<dbReference type="GO" id="GO:0006355">
    <property type="term" value="P:regulation of DNA-templated transcription"/>
    <property type="evidence" value="ECO:0007669"/>
    <property type="project" value="TreeGrafter"/>
</dbReference>
<dbReference type="Ensembl" id="ENSCCRT00020097726.1">
    <property type="protein sequence ID" value="ENSCCRP00020089389.1"/>
    <property type="gene ID" value="ENSCCRG00020041028.1"/>
</dbReference>
<dbReference type="GO" id="GO:0034967">
    <property type="term" value="C:Set3 complex"/>
    <property type="evidence" value="ECO:0007669"/>
    <property type="project" value="TreeGrafter"/>
</dbReference>
<dbReference type="PANTHER" id="PTHR46462">
    <property type="entry name" value="UPSET, ISOFORM A"/>
    <property type="match status" value="1"/>
</dbReference>
<feature type="signal peptide" evidence="3">
    <location>
        <begin position="1"/>
        <end position="24"/>
    </location>
</feature>
<dbReference type="GO" id="GO:0006325">
    <property type="term" value="P:chromatin organization"/>
    <property type="evidence" value="ECO:0007669"/>
    <property type="project" value="UniProtKB-KW"/>
</dbReference>
<evidence type="ECO:0000256" key="3">
    <source>
        <dbReference type="SAM" id="SignalP"/>
    </source>
</evidence>
<dbReference type="PANTHER" id="PTHR46462:SF1">
    <property type="entry name" value="HISTONE-LYSINE N-METHYLTRANSFERASE SETD5"/>
    <property type="match status" value="1"/>
</dbReference>
<evidence type="ECO:0000256" key="1">
    <source>
        <dbReference type="ARBA" id="ARBA00022853"/>
    </source>
</evidence>
<dbReference type="GO" id="GO:0070210">
    <property type="term" value="C:Rpd3L-Expanded complex"/>
    <property type="evidence" value="ECO:0007669"/>
    <property type="project" value="TreeGrafter"/>
</dbReference>
<dbReference type="Gene3D" id="2.170.270.10">
    <property type="entry name" value="SET domain"/>
    <property type="match status" value="1"/>
</dbReference>
<evidence type="ECO:0000313" key="7">
    <source>
        <dbReference type="Proteomes" id="UP000694701"/>
    </source>
</evidence>
<name>A0A8C2PX11_CYPCA</name>
<protein>
    <submittedName>
        <fullName evidence="5">SET domain containing 5</fullName>
    </submittedName>
</protein>
<accession>A0A8C2PX11</accession>
<sequence length="406" mass="46334">MLREQHIFLMATSLMCKLTCVTIATYYHVPTNYVNRPCQLPGTVLLLQMCANVLKRLNSSATESGDEDMSASAVSYTATQHTPTSITLTVKRVKPNKVKKRKKSIEKTRTTPKAKKAYREGSRKSMRMKNSASEASVLDENTTEGWETRIRQWTDQYEEALSNQYSADVQNLLKHYCANELACNNTLQLGRVTRVQKHRKILRAARNLDPETLIIEYRGKVMLRQQFEVNGHFFKKPYPFVLFYSKFNEVEMCVDARTFGNDARFIRRSCTPNAEVRHMIAEGMIHLCIYAVAQISKDSEVTIGFDYDFSCCNYKVDCACHKGNQDCPVQRHNLRPIQLLSPQSSDFALPGAETRRRRARRREMEGDRLVTSVSDESNHLLEDANETQGVSDTEVCVDGKTVVNTN</sequence>
<keyword evidence="6" id="KW-1185">Reference proteome</keyword>
<dbReference type="SMART" id="SM00317">
    <property type="entry name" value="SET"/>
    <property type="match status" value="1"/>
</dbReference>
<feature type="region of interest" description="Disordered" evidence="2">
    <location>
        <begin position="346"/>
        <end position="372"/>
    </location>
</feature>
<feature type="region of interest" description="Disordered" evidence="2">
    <location>
        <begin position="97"/>
        <end position="140"/>
    </location>
</feature>
<dbReference type="Pfam" id="PF00856">
    <property type="entry name" value="SET"/>
    <property type="match status" value="1"/>
</dbReference>
<feature type="compositionally biased region" description="Basic residues" evidence="2">
    <location>
        <begin position="97"/>
        <end position="116"/>
    </location>
</feature>
<evidence type="ECO:0000313" key="5">
    <source>
        <dbReference type="Ensembl" id="ENSCCRP00020089389.1"/>
    </source>
</evidence>
<keyword evidence="3" id="KW-0732">Signal</keyword>